<dbReference type="OrthoDB" id="3296212at2"/>
<keyword evidence="3" id="KW-1185">Reference proteome</keyword>
<gene>
    <name evidence="2" type="ORF">D2L64_05295</name>
</gene>
<accession>A0A418MZR0</accession>
<evidence type="ECO:0000259" key="1">
    <source>
        <dbReference type="Pfam" id="PF02627"/>
    </source>
</evidence>
<organism evidence="2 3">
    <name type="scientific">Micromonospora radicis</name>
    <dbReference type="NCBI Taxonomy" id="1894971"/>
    <lineage>
        <taxon>Bacteria</taxon>
        <taxon>Bacillati</taxon>
        <taxon>Actinomycetota</taxon>
        <taxon>Actinomycetes</taxon>
        <taxon>Micromonosporales</taxon>
        <taxon>Micromonosporaceae</taxon>
        <taxon>Micromonospora</taxon>
    </lineage>
</organism>
<dbReference type="NCBIfam" id="TIGR00778">
    <property type="entry name" value="ahpD_dom"/>
    <property type="match status" value="1"/>
</dbReference>
<dbReference type="EMBL" id="QXEC01000003">
    <property type="protein sequence ID" value="RIV40265.1"/>
    <property type="molecule type" value="Genomic_DNA"/>
</dbReference>
<proteinExistence type="predicted"/>
<name>A0A418MZR0_9ACTN</name>
<dbReference type="SUPFAM" id="SSF69118">
    <property type="entry name" value="AhpD-like"/>
    <property type="match status" value="1"/>
</dbReference>
<dbReference type="GO" id="GO:0051920">
    <property type="term" value="F:peroxiredoxin activity"/>
    <property type="evidence" value="ECO:0007669"/>
    <property type="project" value="InterPro"/>
</dbReference>
<dbReference type="Pfam" id="PF02627">
    <property type="entry name" value="CMD"/>
    <property type="match status" value="1"/>
</dbReference>
<feature type="domain" description="Carboxymuconolactone decarboxylase-like" evidence="1">
    <location>
        <begin position="59"/>
        <end position="136"/>
    </location>
</feature>
<evidence type="ECO:0000313" key="2">
    <source>
        <dbReference type="EMBL" id="RIV40265.1"/>
    </source>
</evidence>
<protein>
    <submittedName>
        <fullName evidence="2">Carboxymuconolactone decarboxylase</fullName>
    </submittedName>
</protein>
<dbReference type="InterPro" id="IPR004675">
    <property type="entry name" value="AhpD_core"/>
</dbReference>
<dbReference type="Proteomes" id="UP000283832">
    <property type="component" value="Unassembled WGS sequence"/>
</dbReference>
<dbReference type="InterPro" id="IPR003779">
    <property type="entry name" value="CMD-like"/>
</dbReference>
<dbReference type="AlphaFoldDB" id="A0A418MZR0"/>
<reference evidence="2 3" key="1">
    <citation type="submission" date="2018-08" db="EMBL/GenBank/DDBJ databases">
        <title>Jishengella sp. nov., isolated from a root of Azadirachta indica A. Juss. var. siamensis Valenton.</title>
        <authorList>
            <person name="Kuncharoen N."/>
            <person name="Tanasupawat S."/>
            <person name="Kudo T."/>
            <person name="Ohkuma M."/>
        </authorList>
    </citation>
    <scope>NUCLEOTIDE SEQUENCE [LARGE SCALE GENOMIC DNA]</scope>
    <source>
        <strain evidence="2 3">AZ1-13</strain>
    </source>
</reference>
<sequence>MVAGRVASSVIQRQVRYVSPVPAASATGVVAEVYAQVADEMRLVVPPALMHSPSPDVLAAYWALVREPMVTVGPVDRGTKEAVAAAVSVANICPYCADMHTVGMYDLSGEQAAEAVAADRLQDLVDPALRAVTAWARTAHQLDDAVPAPPGLTAGDRAELLGVVVAFHYLTRMVNVFLANFLLPPGLAPWSRRRLKQGISRVMRPTLRDPRVPGRSLDLLPTAPLPPEASWAAPRPAVAAAVAGAHQVFRLAAERTVSAEVRDLLTDYLAGWRGAETGISTAWCEQLIADLPPADRAVARLCLLTAVASYQVDGEVVGEFRRHHPTDRSLVDAAAWAAWSASALIGTRQAALSAR</sequence>
<evidence type="ECO:0000313" key="3">
    <source>
        <dbReference type="Proteomes" id="UP000283832"/>
    </source>
</evidence>
<comment type="caution">
    <text evidence="2">The sequence shown here is derived from an EMBL/GenBank/DDBJ whole genome shotgun (WGS) entry which is preliminary data.</text>
</comment>
<dbReference type="InterPro" id="IPR029032">
    <property type="entry name" value="AhpD-like"/>
</dbReference>
<dbReference type="Gene3D" id="1.20.1290.10">
    <property type="entry name" value="AhpD-like"/>
    <property type="match status" value="1"/>
</dbReference>